<keyword evidence="8" id="KW-1185">Reference proteome</keyword>
<sequence>MRKNNTPLTSWLRAGLGLLSALLIATSAVAAPKVLKKVPPEFPSAATKKGVTSGSVKAQLQIGPDGKVTDVVILEATPPKLFDKAVVEALMEWRFEGNGEKQTHELKLVFNSED</sequence>
<reference evidence="7 8" key="1">
    <citation type="submission" date="2022-10" db="EMBL/GenBank/DDBJ databases">
        <title>Paucibacter sp. hw1 Genome sequencing.</title>
        <authorList>
            <person name="Park S."/>
        </authorList>
    </citation>
    <scope>NUCLEOTIDE SEQUENCE [LARGE SCALE GENOMIC DNA]</scope>
    <source>
        <strain evidence="8">hw1</strain>
    </source>
</reference>
<gene>
    <name evidence="7" type="ORF">PRZ03_20140</name>
</gene>
<protein>
    <submittedName>
        <fullName evidence="7">Energy transducer TonB</fullName>
    </submittedName>
</protein>
<keyword evidence="4" id="KW-0472">Membrane</keyword>
<evidence type="ECO:0000256" key="5">
    <source>
        <dbReference type="SAM" id="SignalP"/>
    </source>
</evidence>
<accession>A0ABT5KK34</accession>
<keyword evidence="3" id="KW-1133">Transmembrane helix</keyword>
<feature type="chain" id="PRO_5045053845" evidence="5">
    <location>
        <begin position="31"/>
        <end position="114"/>
    </location>
</feature>
<evidence type="ECO:0000313" key="7">
    <source>
        <dbReference type="EMBL" id="MDC8773884.1"/>
    </source>
</evidence>
<dbReference type="SUPFAM" id="SSF74653">
    <property type="entry name" value="TolA/TonB C-terminal domain"/>
    <property type="match status" value="1"/>
</dbReference>
<dbReference type="InterPro" id="IPR006260">
    <property type="entry name" value="TonB/TolA_C"/>
</dbReference>
<comment type="subcellular location">
    <subcellularLocation>
        <location evidence="1">Membrane</location>
        <topology evidence="1">Single-pass membrane protein</topology>
    </subcellularLocation>
</comment>
<evidence type="ECO:0000256" key="4">
    <source>
        <dbReference type="ARBA" id="ARBA00023136"/>
    </source>
</evidence>
<dbReference type="Proteomes" id="UP001221189">
    <property type="component" value="Unassembled WGS sequence"/>
</dbReference>
<keyword evidence="2" id="KW-0812">Transmembrane</keyword>
<name>A0ABT5KK34_9BURK</name>
<comment type="caution">
    <text evidence="7">The sequence shown here is derived from an EMBL/GenBank/DDBJ whole genome shotgun (WGS) entry which is preliminary data.</text>
</comment>
<dbReference type="RefSeq" id="WP_263535637.1">
    <property type="nucleotide sequence ID" value="NZ_JAQQXT010000015.1"/>
</dbReference>
<organism evidence="7 8">
    <name type="scientific">Roseateles albus</name>
    <dbReference type="NCBI Taxonomy" id="2987525"/>
    <lineage>
        <taxon>Bacteria</taxon>
        <taxon>Pseudomonadati</taxon>
        <taxon>Pseudomonadota</taxon>
        <taxon>Betaproteobacteria</taxon>
        <taxon>Burkholderiales</taxon>
        <taxon>Sphaerotilaceae</taxon>
        <taxon>Roseateles</taxon>
    </lineage>
</organism>
<dbReference type="InterPro" id="IPR037682">
    <property type="entry name" value="TonB_C"/>
</dbReference>
<evidence type="ECO:0000313" key="8">
    <source>
        <dbReference type="Proteomes" id="UP001221189"/>
    </source>
</evidence>
<dbReference type="Gene3D" id="3.30.2420.10">
    <property type="entry name" value="TonB"/>
    <property type="match status" value="1"/>
</dbReference>
<evidence type="ECO:0000256" key="3">
    <source>
        <dbReference type="ARBA" id="ARBA00022989"/>
    </source>
</evidence>
<dbReference type="Pfam" id="PF03544">
    <property type="entry name" value="TonB_C"/>
    <property type="match status" value="1"/>
</dbReference>
<feature type="signal peptide" evidence="5">
    <location>
        <begin position="1"/>
        <end position="30"/>
    </location>
</feature>
<dbReference type="NCBIfam" id="TIGR01352">
    <property type="entry name" value="tonB_Cterm"/>
    <property type="match status" value="1"/>
</dbReference>
<feature type="domain" description="TonB C-terminal" evidence="6">
    <location>
        <begin position="27"/>
        <end position="114"/>
    </location>
</feature>
<evidence type="ECO:0000256" key="2">
    <source>
        <dbReference type="ARBA" id="ARBA00022692"/>
    </source>
</evidence>
<dbReference type="EMBL" id="JAQQXT010000015">
    <property type="protein sequence ID" value="MDC8773884.1"/>
    <property type="molecule type" value="Genomic_DNA"/>
</dbReference>
<proteinExistence type="predicted"/>
<evidence type="ECO:0000256" key="1">
    <source>
        <dbReference type="ARBA" id="ARBA00004167"/>
    </source>
</evidence>
<dbReference type="PROSITE" id="PS52015">
    <property type="entry name" value="TONB_CTD"/>
    <property type="match status" value="1"/>
</dbReference>
<keyword evidence="5" id="KW-0732">Signal</keyword>
<evidence type="ECO:0000259" key="6">
    <source>
        <dbReference type="PROSITE" id="PS52015"/>
    </source>
</evidence>